<keyword evidence="2" id="KW-1185">Reference proteome</keyword>
<dbReference type="EMBL" id="JAAOIC020000024">
    <property type="protein sequence ID" value="KAG8040048.1"/>
    <property type="molecule type" value="Genomic_DNA"/>
</dbReference>
<dbReference type="InterPro" id="IPR052008">
    <property type="entry name" value="Mitoribosomal_protein_bL33"/>
</dbReference>
<name>A0A8J5QSQ8_9HYME</name>
<sequence>MFLTSLNFAKKAKSKHVLMVMESLVSGHKMNRIRERLADKLEFMAFDPYVQKTVLYREKKKLCNIYRLKDTTKPYPVVRKHYWES</sequence>
<dbReference type="GO" id="GO:0005739">
    <property type="term" value="C:mitochondrion"/>
    <property type="evidence" value="ECO:0007669"/>
    <property type="project" value="TreeGrafter"/>
</dbReference>
<dbReference type="Proteomes" id="UP000729913">
    <property type="component" value="Unassembled WGS sequence"/>
</dbReference>
<evidence type="ECO:0008006" key="3">
    <source>
        <dbReference type="Google" id="ProtNLM"/>
    </source>
</evidence>
<gene>
    <name evidence="1" type="ORF">G9C98_001164</name>
</gene>
<reference evidence="1" key="2">
    <citation type="submission" date="2021-04" db="EMBL/GenBank/DDBJ databases">
        <title>Genome-wide patterns of bracovirus chromosomal integration into multiple host tissues during parasitism.</title>
        <authorList>
            <person name="Chebbi M.A.C."/>
        </authorList>
    </citation>
    <scope>NUCLEOTIDE SEQUENCE</scope>
    <source>
        <tissue evidence="1">Whole body</tissue>
    </source>
</reference>
<evidence type="ECO:0000313" key="1">
    <source>
        <dbReference type="EMBL" id="KAG8040048.1"/>
    </source>
</evidence>
<dbReference type="AlphaFoldDB" id="A0A8J5QSQ8"/>
<organism evidence="1 2">
    <name type="scientific">Cotesia typhae</name>
    <dbReference type="NCBI Taxonomy" id="2053667"/>
    <lineage>
        <taxon>Eukaryota</taxon>
        <taxon>Metazoa</taxon>
        <taxon>Ecdysozoa</taxon>
        <taxon>Arthropoda</taxon>
        <taxon>Hexapoda</taxon>
        <taxon>Insecta</taxon>
        <taxon>Pterygota</taxon>
        <taxon>Neoptera</taxon>
        <taxon>Endopterygota</taxon>
        <taxon>Hymenoptera</taxon>
        <taxon>Apocrita</taxon>
        <taxon>Ichneumonoidea</taxon>
        <taxon>Braconidae</taxon>
        <taxon>Microgastrinae</taxon>
        <taxon>Cotesia</taxon>
    </lineage>
</organism>
<comment type="caution">
    <text evidence="1">The sequence shown here is derived from an EMBL/GenBank/DDBJ whole genome shotgun (WGS) entry which is preliminary data.</text>
</comment>
<reference evidence="1" key="1">
    <citation type="submission" date="2020-03" db="EMBL/GenBank/DDBJ databases">
        <authorList>
            <person name="Chebbi M.A."/>
            <person name="Drezen J.M."/>
        </authorList>
    </citation>
    <scope>NUCLEOTIDE SEQUENCE</scope>
    <source>
        <tissue evidence="1">Whole body</tissue>
    </source>
</reference>
<dbReference type="PANTHER" id="PTHR47037:SF1">
    <property type="entry name" value="LARGE RIBOSOMAL SUBUNIT PROTEIN BL33M"/>
    <property type="match status" value="1"/>
</dbReference>
<accession>A0A8J5QSQ8</accession>
<dbReference type="PANTHER" id="PTHR47037">
    <property type="entry name" value="39S RIBOSOMAL PROTEIN L33, MITOCHONDRIAL"/>
    <property type="match status" value="1"/>
</dbReference>
<proteinExistence type="predicted"/>
<protein>
    <recommendedName>
        <fullName evidence="3">39S ribosomal protein L33, mitochondrial</fullName>
    </recommendedName>
</protein>
<evidence type="ECO:0000313" key="2">
    <source>
        <dbReference type="Proteomes" id="UP000729913"/>
    </source>
</evidence>
<dbReference type="OrthoDB" id="275534at2759"/>